<reference evidence="3 4" key="1">
    <citation type="submission" date="2020-08" db="EMBL/GenBank/DDBJ databases">
        <title>Sequencing the genomes of 1000 actinobacteria strains.</title>
        <authorList>
            <person name="Klenk H.-P."/>
        </authorList>
    </citation>
    <scope>NUCLEOTIDE SEQUENCE [LARGE SCALE GENOMIC DNA]</scope>
    <source>
        <strain evidence="3 4">DSM 44230</strain>
    </source>
</reference>
<proteinExistence type="inferred from homology"/>
<dbReference type="CDD" id="cd10548">
    <property type="entry name" value="cupin_CDO"/>
    <property type="match status" value="1"/>
</dbReference>
<comment type="caution">
    <text evidence="3">The sequence shown here is derived from an EMBL/GenBank/DDBJ whole genome shotgun (WGS) entry which is preliminary data.</text>
</comment>
<dbReference type="Proteomes" id="UP000533598">
    <property type="component" value="Unassembled WGS sequence"/>
</dbReference>
<protein>
    <recommendedName>
        <fullName evidence="5">Cysteine dioxygenase</fullName>
    </recommendedName>
</protein>
<keyword evidence="2" id="KW-0479">Metal-binding</keyword>
<dbReference type="InterPro" id="IPR010300">
    <property type="entry name" value="CDO_1"/>
</dbReference>
<comment type="similarity">
    <text evidence="1">Belongs to the cysteine dioxygenase family.</text>
</comment>
<keyword evidence="2" id="KW-0408">Iron</keyword>
<dbReference type="InterPro" id="IPR011051">
    <property type="entry name" value="RmlC_Cupin_sf"/>
</dbReference>
<evidence type="ECO:0000313" key="4">
    <source>
        <dbReference type="Proteomes" id="UP000533598"/>
    </source>
</evidence>
<dbReference type="AlphaFoldDB" id="A0A7W7CJ86"/>
<feature type="binding site" evidence="2">
    <location>
        <position position="134"/>
    </location>
    <ligand>
        <name>Fe cation</name>
        <dbReference type="ChEBI" id="CHEBI:24875"/>
        <note>catalytic</note>
    </ligand>
</feature>
<name>A0A7W7CJ86_9PSEU</name>
<dbReference type="RefSeq" id="WP_185009358.1">
    <property type="nucleotide sequence ID" value="NZ_BAAAUI010000037.1"/>
</dbReference>
<sequence>MTTSLARPEIHPALDLPYLHDLLHPRRPLWTPQELRGLTTTVTSELTTPLLSILEFGTEERWWARLALTEGVELWLLSWSQGQGTLPHDHGGAAGSFTVLQGELREDYRYPGGPIRSANRATGATVAFGRGRAHQVRNLNVPGAASVHAYSPPLLPTTEYATLAEYVAVPEPRTPLEESR</sequence>
<accession>A0A7W7CJ86</accession>
<dbReference type="GO" id="GO:0016702">
    <property type="term" value="F:oxidoreductase activity, acting on single donors with incorporation of molecular oxygen, incorporation of two atoms of oxygen"/>
    <property type="evidence" value="ECO:0007669"/>
    <property type="project" value="InterPro"/>
</dbReference>
<evidence type="ECO:0000313" key="3">
    <source>
        <dbReference type="EMBL" id="MBB4682228.1"/>
    </source>
</evidence>
<evidence type="ECO:0000256" key="1">
    <source>
        <dbReference type="ARBA" id="ARBA00006622"/>
    </source>
</evidence>
<organism evidence="3 4">
    <name type="scientific">Crossiella cryophila</name>
    <dbReference type="NCBI Taxonomy" id="43355"/>
    <lineage>
        <taxon>Bacteria</taxon>
        <taxon>Bacillati</taxon>
        <taxon>Actinomycetota</taxon>
        <taxon>Actinomycetes</taxon>
        <taxon>Pseudonocardiales</taxon>
        <taxon>Pseudonocardiaceae</taxon>
        <taxon>Crossiella</taxon>
    </lineage>
</organism>
<dbReference type="Gene3D" id="2.60.120.10">
    <property type="entry name" value="Jelly Rolls"/>
    <property type="match status" value="1"/>
</dbReference>
<dbReference type="GO" id="GO:0005506">
    <property type="term" value="F:iron ion binding"/>
    <property type="evidence" value="ECO:0007669"/>
    <property type="project" value="InterPro"/>
</dbReference>
<feature type="binding site" evidence="2">
    <location>
        <position position="90"/>
    </location>
    <ligand>
        <name>Fe cation</name>
        <dbReference type="ChEBI" id="CHEBI:24875"/>
        <note>catalytic</note>
    </ligand>
</feature>
<dbReference type="SUPFAM" id="SSF51182">
    <property type="entry name" value="RmlC-like cupins"/>
    <property type="match status" value="1"/>
</dbReference>
<evidence type="ECO:0008006" key="5">
    <source>
        <dbReference type="Google" id="ProtNLM"/>
    </source>
</evidence>
<feature type="binding site" evidence="2">
    <location>
        <position position="88"/>
    </location>
    <ligand>
        <name>Fe cation</name>
        <dbReference type="ChEBI" id="CHEBI:24875"/>
        <note>catalytic</note>
    </ligand>
</feature>
<gene>
    <name evidence="3" type="ORF">HNR67_008346</name>
</gene>
<dbReference type="EMBL" id="JACHMH010000001">
    <property type="protein sequence ID" value="MBB4682228.1"/>
    <property type="molecule type" value="Genomic_DNA"/>
</dbReference>
<keyword evidence="4" id="KW-1185">Reference proteome</keyword>
<dbReference type="Pfam" id="PF05995">
    <property type="entry name" value="CDO_I"/>
    <property type="match status" value="1"/>
</dbReference>
<evidence type="ECO:0000256" key="2">
    <source>
        <dbReference type="PIRSR" id="PIRSR610300-51"/>
    </source>
</evidence>
<dbReference type="InterPro" id="IPR014710">
    <property type="entry name" value="RmlC-like_jellyroll"/>
</dbReference>